<dbReference type="PANTHER" id="PTHR13301">
    <property type="entry name" value="X-BOX TRANSCRIPTION FACTOR-RELATED"/>
    <property type="match status" value="1"/>
</dbReference>
<keyword evidence="3" id="KW-0808">Transferase</keyword>
<dbReference type="InterPro" id="IPR005150">
    <property type="entry name" value="Cellulose_synth"/>
</dbReference>
<comment type="subcellular location">
    <subcellularLocation>
        <location evidence="1">Endomembrane system</location>
    </subcellularLocation>
</comment>
<sequence>MALRVEAPVAKDDVWVAADEGDMSGTSAGDGNRPLLFRTMKVKGSILHPYRSVASFAALWVLSCRKHCVEPRSPENYFGMKTRPYVGGMAGEFMSDHRRVRREYGKFKVRIDSLSTTIRRRPDAYNKGDDGVHATWMADGTKWLGKWIEQADNHRRGQHVGIVQIALELIFIIKELLAQWNVVYAHAVRCCHTLLYIECLNSNNSKNQNYLLEMPIYRGGLKYSVTTVNLEILSCNQNPGYKYEDPNDAIYLDRYSNHNRVFFDGTMLSLNGLQGPTCFSTGTMFRRVALYGMEPPRYRAENIKLVDKAAELGNSTPFLNSILDGSIQERSITPVLVDEGLCNIIATLMTCAYEDGTSWGRDVGWVYNIAMEDVVTGFLIHRQGWRSMYCSMEPAAFRGMAAINLTERLYQVLRWSGGSLEVFSHNNALIASRRLHPLQRIACLNMSTTRSPQCSSWPTASSW</sequence>
<organism evidence="8">
    <name type="scientific">Aegilops tauschii</name>
    <name type="common">Tausch's goatgrass</name>
    <name type="synonym">Aegilops squarrosa</name>
    <dbReference type="NCBI Taxonomy" id="37682"/>
    <lineage>
        <taxon>Eukaryota</taxon>
        <taxon>Viridiplantae</taxon>
        <taxon>Streptophyta</taxon>
        <taxon>Embryophyta</taxon>
        <taxon>Tracheophyta</taxon>
        <taxon>Spermatophyta</taxon>
        <taxon>Magnoliopsida</taxon>
        <taxon>Liliopsida</taxon>
        <taxon>Poales</taxon>
        <taxon>Poaceae</taxon>
        <taxon>BOP clade</taxon>
        <taxon>Pooideae</taxon>
        <taxon>Triticodae</taxon>
        <taxon>Triticeae</taxon>
        <taxon>Triticinae</taxon>
        <taxon>Aegilops</taxon>
    </lineage>
</organism>
<dbReference type="ExpressionAtlas" id="M8CXK3">
    <property type="expression patterns" value="baseline"/>
</dbReference>
<reference evidence="8" key="1">
    <citation type="submission" date="2015-06" db="UniProtKB">
        <authorList>
            <consortium name="EnsemblPlants"/>
        </authorList>
    </citation>
    <scope>IDENTIFICATION</scope>
</reference>
<dbReference type="GO" id="GO:0030244">
    <property type="term" value="P:cellulose biosynthetic process"/>
    <property type="evidence" value="ECO:0007669"/>
    <property type="project" value="InterPro"/>
</dbReference>
<evidence type="ECO:0000256" key="3">
    <source>
        <dbReference type="ARBA" id="ARBA00022679"/>
    </source>
</evidence>
<keyword evidence="4" id="KW-0812">Transmembrane</keyword>
<name>M8CXK3_AEGTA</name>
<evidence type="ECO:0000256" key="5">
    <source>
        <dbReference type="ARBA" id="ARBA00022989"/>
    </source>
</evidence>
<dbReference type="GO" id="GO:0016760">
    <property type="term" value="F:cellulose synthase (UDP-forming) activity"/>
    <property type="evidence" value="ECO:0007669"/>
    <property type="project" value="InterPro"/>
</dbReference>
<evidence type="ECO:0000256" key="2">
    <source>
        <dbReference type="ARBA" id="ARBA00022676"/>
    </source>
</evidence>
<dbReference type="GO" id="GO:0071555">
    <property type="term" value="P:cell wall organization"/>
    <property type="evidence" value="ECO:0007669"/>
    <property type="project" value="UniProtKB-KW"/>
</dbReference>
<evidence type="ECO:0000256" key="4">
    <source>
        <dbReference type="ARBA" id="ARBA00022692"/>
    </source>
</evidence>
<evidence type="ECO:0000256" key="7">
    <source>
        <dbReference type="ARBA" id="ARBA00023316"/>
    </source>
</evidence>
<evidence type="ECO:0000313" key="8">
    <source>
        <dbReference type="EnsemblPlants" id="EMT28541"/>
    </source>
</evidence>
<keyword evidence="2" id="KW-0328">Glycosyltransferase</keyword>
<keyword evidence="7" id="KW-0961">Cell wall biogenesis/degradation</keyword>
<dbReference type="Pfam" id="PF03552">
    <property type="entry name" value="Cellulose_synt"/>
    <property type="match status" value="3"/>
</dbReference>
<accession>M8CXK3</accession>
<dbReference type="GO" id="GO:0012505">
    <property type="term" value="C:endomembrane system"/>
    <property type="evidence" value="ECO:0007669"/>
    <property type="project" value="UniProtKB-SubCell"/>
</dbReference>
<dbReference type="EnsemblPlants" id="EMT28541">
    <property type="protein sequence ID" value="EMT28541"/>
    <property type="gene ID" value="F775_10244"/>
</dbReference>
<protein>
    <submittedName>
        <fullName evidence="8">Mixed-linked glucan synthase 2</fullName>
    </submittedName>
</protein>
<dbReference type="GO" id="GO:0016020">
    <property type="term" value="C:membrane"/>
    <property type="evidence" value="ECO:0007669"/>
    <property type="project" value="InterPro"/>
</dbReference>
<keyword evidence="6" id="KW-0472">Membrane</keyword>
<evidence type="ECO:0000256" key="6">
    <source>
        <dbReference type="ARBA" id="ARBA00023136"/>
    </source>
</evidence>
<dbReference type="AlphaFoldDB" id="M8CXK3"/>
<evidence type="ECO:0000256" key="1">
    <source>
        <dbReference type="ARBA" id="ARBA00004308"/>
    </source>
</evidence>
<keyword evidence="5" id="KW-1133">Transmembrane helix</keyword>
<proteinExistence type="predicted"/>